<organism evidence="2 3">
    <name type="scientific">Aminobacter niigataensis</name>
    <dbReference type="NCBI Taxonomy" id="83265"/>
    <lineage>
        <taxon>Bacteria</taxon>
        <taxon>Pseudomonadati</taxon>
        <taxon>Pseudomonadota</taxon>
        <taxon>Alphaproteobacteria</taxon>
        <taxon>Hyphomicrobiales</taxon>
        <taxon>Phyllobacteriaceae</taxon>
        <taxon>Aminobacter</taxon>
    </lineage>
</organism>
<feature type="transmembrane region" description="Helical" evidence="1">
    <location>
        <begin position="158"/>
        <end position="180"/>
    </location>
</feature>
<feature type="transmembrane region" description="Helical" evidence="1">
    <location>
        <begin position="192"/>
        <end position="211"/>
    </location>
</feature>
<feature type="transmembrane region" description="Helical" evidence="1">
    <location>
        <begin position="347"/>
        <end position="368"/>
    </location>
</feature>
<proteinExistence type="predicted"/>
<accession>A0ABR6L9Z1</accession>
<sequence>MNQHSQIQNTETVAETGPAERGRINLLFLLAPLAVLALAIAWLYSANPLASFNNGAPPVESLTVERTILDQGGLRLLVRAGGSEPMRIAQLQVDAAYWEFEQVPAGPIARGDTAWVSVPFPWVLGEAHRVTLVTNTGATFDHEIAVAVPTPVVTSANLFSQAVLGAFVGILPVAIGLMFYPALRSAGAATMNFLLAMTMGLLAFLLVDSFVESLELAAQSAAIFQGPVMATLAAMASFLLLMGVSRRKGRPAGLALATYIALGIGLHNLGEGLAIGGAFAAGSAGLGTFLVMGFTLHNITEGIGIAAPILKVRPPLWTFAGLALLAGGPAVVGMWIGSLAYAPQWSALALAVGAGAILQVVVEVALFLMHSDDRRGSSTLLSAPVLAGLAAGVGFMYLTAMLVKI</sequence>
<keyword evidence="1" id="KW-0472">Membrane</keyword>
<dbReference type="RefSeq" id="WP_425486862.1">
    <property type="nucleotide sequence ID" value="NZ_BAAAVZ010000031.1"/>
</dbReference>
<feature type="transmembrane region" description="Helical" evidence="1">
    <location>
        <begin position="251"/>
        <end position="269"/>
    </location>
</feature>
<feature type="transmembrane region" description="Helical" evidence="1">
    <location>
        <begin position="316"/>
        <end position="341"/>
    </location>
</feature>
<feature type="transmembrane region" description="Helical" evidence="1">
    <location>
        <begin position="26"/>
        <end position="44"/>
    </location>
</feature>
<keyword evidence="1" id="KW-1133">Transmembrane helix</keyword>
<keyword evidence="3" id="KW-1185">Reference proteome</keyword>
<protein>
    <submittedName>
        <fullName evidence="2">Zinc transporter ZupT</fullName>
    </submittedName>
</protein>
<evidence type="ECO:0000256" key="1">
    <source>
        <dbReference type="SAM" id="Phobius"/>
    </source>
</evidence>
<reference evidence="2 3" key="1">
    <citation type="submission" date="2020-08" db="EMBL/GenBank/DDBJ databases">
        <title>Genomic Encyclopedia of Type Strains, Phase IV (KMG-IV): sequencing the most valuable type-strain genomes for metagenomic binning, comparative biology and taxonomic classification.</title>
        <authorList>
            <person name="Goeker M."/>
        </authorList>
    </citation>
    <scope>NUCLEOTIDE SEQUENCE [LARGE SCALE GENOMIC DNA]</scope>
    <source>
        <strain evidence="2 3">DSM 7050</strain>
    </source>
</reference>
<evidence type="ECO:0000313" key="3">
    <source>
        <dbReference type="Proteomes" id="UP000539538"/>
    </source>
</evidence>
<name>A0ABR6L9Z1_9HYPH</name>
<keyword evidence="1" id="KW-0812">Transmembrane</keyword>
<evidence type="ECO:0000313" key="2">
    <source>
        <dbReference type="EMBL" id="MBB4653428.1"/>
    </source>
</evidence>
<feature type="transmembrane region" description="Helical" evidence="1">
    <location>
        <begin position="275"/>
        <end position="296"/>
    </location>
</feature>
<comment type="caution">
    <text evidence="2">The sequence shown here is derived from an EMBL/GenBank/DDBJ whole genome shotgun (WGS) entry which is preliminary data.</text>
</comment>
<feature type="transmembrane region" description="Helical" evidence="1">
    <location>
        <begin position="380"/>
        <end position="403"/>
    </location>
</feature>
<gene>
    <name evidence="2" type="ORF">GGQ99_005219</name>
</gene>
<dbReference type="EMBL" id="JACHOT010000014">
    <property type="protein sequence ID" value="MBB4653428.1"/>
    <property type="molecule type" value="Genomic_DNA"/>
</dbReference>
<dbReference type="Proteomes" id="UP000539538">
    <property type="component" value="Unassembled WGS sequence"/>
</dbReference>
<feature type="transmembrane region" description="Helical" evidence="1">
    <location>
        <begin position="223"/>
        <end position="244"/>
    </location>
</feature>